<reference evidence="5" key="1">
    <citation type="submission" date="2022-04" db="EMBL/GenBank/DDBJ databases">
        <title>Carnegiea gigantea Genome sequencing and assembly v2.</title>
        <authorList>
            <person name="Copetti D."/>
            <person name="Sanderson M.J."/>
            <person name="Burquez A."/>
            <person name="Wojciechowski M.F."/>
        </authorList>
    </citation>
    <scope>NUCLEOTIDE SEQUENCE</scope>
    <source>
        <strain evidence="5">SGP5-SGP5p</strain>
        <tissue evidence="5">Aerial part</tissue>
    </source>
</reference>
<evidence type="ECO:0000256" key="2">
    <source>
        <dbReference type="ARBA" id="ARBA00022737"/>
    </source>
</evidence>
<dbReference type="Gene3D" id="1.25.40.10">
    <property type="entry name" value="Tetratricopeptide repeat domain"/>
    <property type="match status" value="5"/>
</dbReference>
<dbReference type="EMBL" id="JAKOGI010000037">
    <property type="protein sequence ID" value="KAJ8447583.1"/>
    <property type="molecule type" value="Genomic_DNA"/>
</dbReference>
<keyword evidence="4" id="KW-0472">Membrane</keyword>
<comment type="similarity">
    <text evidence="1">Belongs to the PPR family. P subfamily.</text>
</comment>
<name>A0A9Q1QLZ7_9CARY</name>
<keyword evidence="2" id="KW-0677">Repeat</keyword>
<evidence type="ECO:0000256" key="3">
    <source>
        <dbReference type="PROSITE-ProRule" id="PRU00708"/>
    </source>
</evidence>
<accession>A0A9Q1QLZ7</accession>
<keyword evidence="4" id="KW-1133">Transmembrane helix</keyword>
<evidence type="ECO:0000256" key="1">
    <source>
        <dbReference type="ARBA" id="ARBA00007626"/>
    </source>
</evidence>
<organism evidence="5 6">
    <name type="scientific">Carnegiea gigantea</name>
    <dbReference type="NCBI Taxonomy" id="171969"/>
    <lineage>
        <taxon>Eukaryota</taxon>
        <taxon>Viridiplantae</taxon>
        <taxon>Streptophyta</taxon>
        <taxon>Embryophyta</taxon>
        <taxon>Tracheophyta</taxon>
        <taxon>Spermatophyta</taxon>
        <taxon>Magnoliopsida</taxon>
        <taxon>eudicotyledons</taxon>
        <taxon>Gunneridae</taxon>
        <taxon>Pentapetalae</taxon>
        <taxon>Caryophyllales</taxon>
        <taxon>Cactineae</taxon>
        <taxon>Cactaceae</taxon>
        <taxon>Cactoideae</taxon>
        <taxon>Echinocereeae</taxon>
        <taxon>Carnegiea</taxon>
    </lineage>
</organism>
<dbReference type="Proteomes" id="UP001153076">
    <property type="component" value="Unassembled WGS sequence"/>
</dbReference>
<dbReference type="OrthoDB" id="185373at2759"/>
<feature type="repeat" description="PPR" evidence="3">
    <location>
        <begin position="477"/>
        <end position="511"/>
    </location>
</feature>
<dbReference type="NCBIfam" id="TIGR00756">
    <property type="entry name" value="PPR"/>
    <property type="match status" value="6"/>
</dbReference>
<keyword evidence="4" id="KW-0812">Transmembrane</keyword>
<dbReference type="Pfam" id="PF13041">
    <property type="entry name" value="PPR_2"/>
    <property type="match status" value="4"/>
</dbReference>
<dbReference type="InterPro" id="IPR011990">
    <property type="entry name" value="TPR-like_helical_dom_sf"/>
</dbReference>
<feature type="repeat" description="PPR" evidence="3">
    <location>
        <begin position="235"/>
        <end position="269"/>
    </location>
</feature>
<dbReference type="PROSITE" id="PS51375">
    <property type="entry name" value="PPR"/>
    <property type="match status" value="7"/>
</dbReference>
<comment type="caution">
    <text evidence="5">The sequence shown here is derived from an EMBL/GenBank/DDBJ whole genome shotgun (WGS) entry which is preliminary data.</text>
</comment>
<evidence type="ECO:0000313" key="6">
    <source>
        <dbReference type="Proteomes" id="UP001153076"/>
    </source>
</evidence>
<gene>
    <name evidence="5" type="ORF">Cgig2_031196</name>
</gene>
<feature type="repeat" description="PPR" evidence="3">
    <location>
        <begin position="305"/>
        <end position="339"/>
    </location>
</feature>
<evidence type="ECO:0000313" key="5">
    <source>
        <dbReference type="EMBL" id="KAJ8447583.1"/>
    </source>
</evidence>
<dbReference type="AlphaFoldDB" id="A0A9Q1QLZ7"/>
<feature type="transmembrane region" description="Helical" evidence="4">
    <location>
        <begin position="223"/>
        <end position="242"/>
    </location>
</feature>
<dbReference type="Pfam" id="PF01535">
    <property type="entry name" value="PPR"/>
    <property type="match status" value="2"/>
</dbReference>
<evidence type="ECO:0000256" key="4">
    <source>
        <dbReference type="SAM" id="Phobius"/>
    </source>
</evidence>
<proteinExistence type="inferred from homology"/>
<evidence type="ECO:0008006" key="7">
    <source>
        <dbReference type="Google" id="ProtNLM"/>
    </source>
</evidence>
<feature type="repeat" description="PPR" evidence="3">
    <location>
        <begin position="372"/>
        <end position="406"/>
    </location>
</feature>
<dbReference type="InterPro" id="IPR002885">
    <property type="entry name" value="PPR_rpt"/>
</dbReference>
<keyword evidence="6" id="KW-1185">Reference proteome</keyword>
<feature type="repeat" description="PPR" evidence="3">
    <location>
        <begin position="200"/>
        <end position="234"/>
    </location>
</feature>
<feature type="repeat" description="PPR" evidence="3">
    <location>
        <begin position="407"/>
        <end position="437"/>
    </location>
</feature>
<sequence>MVWKHVLFPKPSICPQKVEAVEAIGSFSSSIFCSIGNTQKFCSSKSPSSQPGQDLKKPNYFHDHLAFGHMVNVAARLAQKFLSVKDIVRQLESIGCVTKAQTFLALLRIFWQGKLYSLVFDVCEEMNMSGYTANTFVYNVIIDVSFKIGHMDMALRVLRDIKAPNFLSYKIPVCNLCKLNNVKNIQGVLQIMLRAGYYPDAKIFVMVVHSFCKKGRMEESFQVLGLMICFGIPVSVAFWSILIDGLCRIGRLAAAASILHKMITMGYSPNVVTYTSLVQAFMEYEMVDDALRILAMMENNGCKGDVVLYNMLIHRLSKIGRHDEALYIFFDLRKRSVEPDSNTFCSLLSALQRSGRFHLLPKMFKGGTFPADLLACNSFLSYLCKAGLPNSGVVFFHEMVYRGYIPEKYSYAGLLNGLCRAGKIDEAVNVYQAMVMVHRDIDAHVHTVIVYGLMKVGKYCRAIYLFKQVVPEMNELDITLCSTAIEAFVRGGRVQEALTLYNKMKDCGVSPNACAYNLMLFGLCEMWTSGLIADTVMRKFLPEGHSQGIMAGDACSLLKGYLGAKSFMERSRSDRYSSVEISSSDDLSDMVASLG</sequence>
<feature type="repeat" description="PPR" evidence="3">
    <location>
        <begin position="270"/>
        <end position="304"/>
    </location>
</feature>
<protein>
    <recommendedName>
        <fullName evidence="7">Pentatricopeptide repeat-containing protein</fullName>
    </recommendedName>
</protein>
<dbReference type="PANTHER" id="PTHR47941">
    <property type="entry name" value="PENTATRICOPEPTIDE REPEAT-CONTAINING PROTEIN 3, MITOCHONDRIAL"/>
    <property type="match status" value="1"/>
</dbReference>